<gene>
    <name evidence="1" type="ORF">S03H2_33157</name>
</gene>
<proteinExistence type="predicted"/>
<dbReference type="EMBL" id="BARU01020171">
    <property type="protein sequence ID" value="GAH60736.1"/>
    <property type="molecule type" value="Genomic_DNA"/>
</dbReference>
<protein>
    <submittedName>
        <fullName evidence="1">Uncharacterized protein</fullName>
    </submittedName>
</protein>
<comment type="caution">
    <text evidence="1">The sequence shown here is derived from an EMBL/GenBank/DDBJ whole genome shotgun (WGS) entry which is preliminary data.</text>
</comment>
<organism evidence="1">
    <name type="scientific">marine sediment metagenome</name>
    <dbReference type="NCBI Taxonomy" id="412755"/>
    <lineage>
        <taxon>unclassified sequences</taxon>
        <taxon>metagenomes</taxon>
        <taxon>ecological metagenomes</taxon>
    </lineage>
</organism>
<accession>X1GS56</accession>
<evidence type="ECO:0000313" key="1">
    <source>
        <dbReference type="EMBL" id="GAH60736.1"/>
    </source>
</evidence>
<dbReference type="AlphaFoldDB" id="X1GS56"/>
<feature type="non-terminal residue" evidence="1">
    <location>
        <position position="135"/>
    </location>
</feature>
<sequence length="135" mass="16413">MLFFEDIIRYIKFSRGFKKFMKEEFSYEKAVEIVKKGLQNREENFLKTIREIVFDNKRSPYLKLLKFSKFEYKDIEKFVSRNGIEETLRRLRQEGVYLTVEEFKGRIPVIRGGQTFRFKERDFDNPALLGSFKIR</sequence>
<name>X1GS56_9ZZZZ</name>
<reference evidence="1" key="1">
    <citation type="journal article" date="2014" name="Front. Microbiol.">
        <title>High frequency of phylogenetically diverse reductive dehalogenase-homologous genes in deep subseafloor sedimentary metagenomes.</title>
        <authorList>
            <person name="Kawai M."/>
            <person name="Futagami T."/>
            <person name="Toyoda A."/>
            <person name="Takaki Y."/>
            <person name="Nishi S."/>
            <person name="Hori S."/>
            <person name="Arai W."/>
            <person name="Tsubouchi T."/>
            <person name="Morono Y."/>
            <person name="Uchiyama I."/>
            <person name="Ito T."/>
            <person name="Fujiyama A."/>
            <person name="Inagaki F."/>
            <person name="Takami H."/>
        </authorList>
    </citation>
    <scope>NUCLEOTIDE SEQUENCE</scope>
    <source>
        <strain evidence="1">Expedition CK06-06</strain>
    </source>
</reference>